<evidence type="ECO:0000256" key="6">
    <source>
        <dbReference type="ARBA" id="ARBA00022989"/>
    </source>
</evidence>
<feature type="transmembrane region" description="Helical" evidence="10">
    <location>
        <begin position="322"/>
        <end position="345"/>
    </location>
</feature>
<organism evidence="11 12">
    <name type="scientific">Georgfuchsia toluolica</name>
    <dbReference type="NCBI Taxonomy" id="424218"/>
    <lineage>
        <taxon>Bacteria</taxon>
        <taxon>Pseudomonadati</taxon>
        <taxon>Pseudomonadota</taxon>
        <taxon>Betaproteobacteria</taxon>
        <taxon>Nitrosomonadales</taxon>
        <taxon>Sterolibacteriaceae</taxon>
        <taxon>Georgfuchsia</taxon>
    </lineage>
</organism>
<dbReference type="Proteomes" id="UP000742786">
    <property type="component" value="Unassembled WGS sequence"/>
</dbReference>
<feature type="transmembrane region" description="Helical" evidence="10">
    <location>
        <begin position="416"/>
        <end position="438"/>
    </location>
</feature>
<evidence type="ECO:0000256" key="4">
    <source>
        <dbReference type="ARBA" id="ARBA00022960"/>
    </source>
</evidence>
<dbReference type="GO" id="GO:0005886">
    <property type="term" value="C:plasma membrane"/>
    <property type="evidence" value="ECO:0007669"/>
    <property type="project" value="UniProtKB-SubCell"/>
</dbReference>
<keyword evidence="5" id="KW-0573">Peptidoglycan synthesis</keyword>
<dbReference type="PANTHER" id="PTHR43486">
    <property type="entry name" value="LIPID II FLIPPASE MURJ-RELATED"/>
    <property type="match status" value="1"/>
</dbReference>
<evidence type="ECO:0000256" key="8">
    <source>
        <dbReference type="ARBA" id="ARBA00060041"/>
    </source>
</evidence>
<evidence type="ECO:0000256" key="10">
    <source>
        <dbReference type="SAM" id="Phobius"/>
    </source>
</evidence>
<comment type="similarity">
    <text evidence="9">Belongs to the MurJ/MviN family.</text>
</comment>
<comment type="caution">
    <text evidence="11">The sequence shown here is derived from an EMBL/GenBank/DDBJ whole genome shotgun (WGS) entry which is preliminary data.</text>
</comment>
<evidence type="ECO:0000313" key="12">
    <source>
        <dbReference type="Proteomes" id="UP000742786"/>
    </source>
</evidence>
<feature type="transmembrane region" description="Helical" evidence="10">
    <location>
        <begin position="141"/>
        <end position="162"/>
    </location>
</feature>
<evidence type="ECO:0000256" key="5">
    <source>
        <dbReference type="ARBA" id="ARBA00022984"/>
    </source>
</evidence>
<keyword evidence="12" id="KW-1185">Reference proteome</keyword>
<evidence type="ECO:0008006" key="13">
    <source>
        <dbReference type="Google" id="ProtNLM"/>
    </source>
</evidence>
<dbReference type="Pfam" id="PF03023">
    <property type="entry name" value="MurJ"/>
    <property type="match status" value="1"/>
</dbReference>
<feature type="transmembrane region" description="Helical" evidence="10">
    <location>
        <begin position="365"/>
        <end position="383"/>
    </location>
</feature>
<proteinExistence type="inferred from homology"/>
<feature type="transmembrane region" description="Helical" evidence="10">
    <location>
        <begin position="195"/>
        <end position="213"/>
    </location>
</feature>
<feature type="transmembrane region" description="Helical" evidence="10">
    <location>
        <begin position="390"/>
        <end position="410"/>
    </location>
</feature>
<sequence>MVPQDGVESSVTRLIQARSVFFVTGATVAVGVVTLLQDILLAASFATGTSVDAYQLAIALPVAGINIFAGGTVQSLLIPIFVRTEHAGGSAAAAGLVAWAHRALLIVLCGALLVLAALFIIGAPLVATSFSADTLALSHTLFWSVLPLFFFGGLSSLYVTALNSIRAHALAALLPILTPAAAVAALLTLGKSSGVASVAWGASLGALLQYLLAKTVLGQRGYGSAVATLPANGAGRRIRRDYWLLVIAATLLGGILLTDIILATTLTAGDTATFGFASRPVMLGLAFLTIIASNITLPHYSDLVAKQDWRGLAKSYLVSVRSLLIISVPVILACHFFANGITALIYQRGAFSAADSQRVAQILRILIWQVPFYLTAMIGLRVANAIGKNYVLLLISLTCFVLNLATGLLLVRGHGLSGIAAATVITFAIWAGLVTYYVHGLCRKRIHEA</sequence>
<comment type="subcellular location">
    <subcellularLocation>
        <location evidence="1">Cell membrane</location>
        <topology evidence="1">Multi-pass membrane protein</topology>
    </subcellularLocation>
</comment>
<dbReference type="GO" id="GO:0008360">
    <property type="term" value="P:regulation of cell shape"/>
    <property type="evidence" value="ECO:0007669"/>
    <property type="project" value="UniProtKB-KW"/>
</dbReference>
<feature type="transmembrane region" description="Helical" evidence="10">
    <location>
        <begin position="20"/>
        <end position="46"/>
    </location>
</feature>
<keyword evidence="7 10" id="KW-0472">Membrane</keyword>
<dbReference type="EMBL" id="CAJQUM010000001">
    <property type="protein sequence ID" value="CAG4884167.1"/>
    <property type="molecule type" value="Genomic_DNA"/>
</dbReference>
<feature type="transmembrane region" description="Helical" evidence="10">
    <location>
        <begin position="281"/>
        <end position="301"/>
    </location>
</feature>
<keyword evidence="2" id="KW-1003">Cell membrane</keyword>
<feature type="transmembrane region" description="Helical" evidence="10">
    <location>
        <begin position="242"/>
        <end position="269"/>
    </location>
</feature>
<evidence type="ECO:0000313" key="11">
    <source>
        <dbReference type="EMBL" id="CAG4884167.1"/>
    </source>
</evidence>
<comment type="function">
    <text evidence="8">Involved in peptidoglycan biosynthesis. Transports lipid-linked peptidoglycan precursors from the inner to the outer leaflet of the cytoplasmic membrane.</text>
</comment>
<feature type="transmembrane region" description="Helical" evidence="10">
    <location>
        <begin position="103"/>
        <end position="121"/>
    </location>
</feature>
<protein>
    <recommendedName>
        <fullName evidence="13">Virulence factor MviN</fullName>
    </recommendedName>
</protein>
<gene>
    <name evidence="11" type="ORF">GTOL_12050</name>
</gene>
<name>A0A916J3Z8_9PROT</name>
<dbReference type="PANTHER" id="PTHR43486:SF1">
    <property type="entry name" value="LIPID II FLIPPASE MURJ-RELATED"/>
    <property type="match status" value="1"/>
</dbReference>
<dbReference type="AlphaFoldDB" id="A0A916J3Z8"/>
<feature type="transmembrane region" description="Helical" evidence="10">
    <location>
        <begin position="58"/>
        <end position="82"/>
    </location>
</feature>
<evidence type="ECO:0000256" key="3">
    <source>
        <dbReference type="ARBA" id="ARBA00022692"/>
    </source>
</evidence>
<dbReference type="GO" id="GO:0009252">
    <property type="term" value="P:peptidoglycan biosynthetic process"/>
    <property type="evidence" value="ECO:0007669"/>
    <property type="project" value="UniProtKB-KW"/>
</dbReference>
<evidence type="ECO:0000256" key="2">
    <source>
        <dbReference type="ARBA" id="ARBA00022475"/>
    </source>
</evidence>
<keyword evidence="6 10" id="KW-1133">Transmembrane helix</keyword>
<keyword evidence="3 10" id="KW-0812">Transmembrane</keyword>
<accession>A0A916J3Z8</accession>
<dbReference type="InterPro" id="IPR004268">
    <property type="entry name" value="MurJ"/>
</dbReference>
<evidence type="ECO:0000256" key="7">
    <source>
        <dbReference type="ARBA" id="ARBA00023136"/>
    </source>
</evidence>
<keyword evidence="4" id="KW-0133">Cell shape</keyword>
<feature type="transmembrane region" description="Helical" evidence="10">
    <location>
        <begin position="169"/>
        <end position="189"/>
    </location>
</feature>
<evidence type="ECO:0000256" key="1">
    <source>
        <dbReference type="ARBA" id="ARBA00004651"/>
    </source>
</evidence>
<reference evidence="11" key="1">
    <citation type="submission" date="2021-04" db="EMBL/GenBank/DDBJ databases">
        <authorList>
            <person name="Hornung B."/>
        </authorList>
    </citation>
    <scope>NUCLEOTIDE SEQUENCE</scope>
    <source>
        <strain evidence="11">G5G6</strain>
    </source>
</reference>
<evidence type="ECO:0000256" key="9">
    <source>
        <dbReference type="ARBA" id="ARBA00061532"/>
    </source>
</evidence>